<dbReference type="KEGG" id="psic:J4E96_09160"/>
<protein>
    <submittedName>
        <fullName evidence="1">SDR family NAD(P)-dependent oxidoreductase</fullName>
    </submittedName>
</protein>
<dbReference type="SUPFAM" id="SSF51735">
    <property type="entry name" value="NAD(P)-binding Rossmann-fold domains"/>
    <property type="match status" value="1"/>
</dbReference>
<accession>A0A8A4ZIH2</accession>
<dbReference type="Proteomes" id="UP000663937">
    <property type="component" value="Chromosome"/>
</dbReference>
<name>A0A8A4ZIH2_9MICO</name>
<dbReference type="EMBL" id="CP071868">
    <property type="protein sequence ID" value="QTE31065.1"/>
    <property type="molecule type" value="Genomic_DNA"/>
</dbReference>
<gene>
    <name evidence="1" type="ORF">J4E96_09160</name>
</gene>
<dbReference type="Gene3D" id="3.40.50.720">
    <property type="entry name" value="NAD(P)-binding Rossmann-like Domain"/>
    <property type="match status" value="1"/>
</dbReference>
<proteinExistence type="predicted"/>
<dbReference type="InterPro" id="IPR036291">
    <property type="entry name" value="NAD(P)-bd_dom_sf"/>
</dbReference>
<dbReference type="AlphaFoldDB" id="A0A8A4ZIH2"/>
<dbReference type="Pfam" id="PF00106">
    <property type="entry name" value="adh_short"/>
    <property type="match status" value="1"/>
</dbReference>
<dbReference type="InterPro" id="IPR002347">
    <property type="entry name" value="SDR_fam"/>
</dbReference>
<dbReference type="PANTHER" id="PTHR42820:SF4">
    <property type="entry name" value="OXIDOREDUCTASE"/>
    <property type="match status" value="1"/>
</dbReference>
<sequence>MRAANFHADQADSTQSARLIQSVAQQFGRLDILVNNAGLTVAAPIDSEDADASALDRQLAVNYTGVVAAIREASRCCRTVGGS</sequence>
<organism evidence="1 2">
    <name type="scientific">Pengzhenrongella sicca</name>
    <dbReference type="NCBI Taxonomy" id="2819238"/>
    <lineage>
        <taxon>Bacteria</taxon>
        <taxon>Bacillati</taxon>
        <taxon>Actinomycetota</taxon>
        <taxon>Actinomycetes</taxon>
        <taxon>Micrococcales</taxon>
        <taxon>Pengzhenrongella</taxon>
    </lineage>
</organism>
<keyword evidence="2" id="KW-1185">Reference proteome</keyword>
<evidence type="ECO:0000313" key="1">
    <source>
        <dbReference type="EMBL" id="QTE31065.1"/>
    </source>
</evidence>
<evidence type="ECO:0000313" key="2">
    <source>
        <dbReference type="Proteomes" id="UP000663937"/>
    </source>
</evidence>
<dbReference type="PANTHER" id="PTHR42820">
    <property type="entry name" value="SHORT-CHAIN DEHYDROGENASE REDUCTASE"/>
    <property type="match status" value="1"/>
</dbReference>
<reference evidence="1" key="1">
    <citation type="submission" date="2021-03" db="EMBL/GenBank/DDBJ databases">
        <title>Pengzhenrongella sicca gen. nov., sp. nov., a new member of suborder Micrococcineae isolated from High-Arctic tundra soil.</title>
        <authorList>
            <person name="Peng F."/>
        </authorList>
    </citation>
    <scope>NUCLEOTIDE SEQUENCE</scope>
    <source>
        <strain evidence="1">LRZ-2</strain>
    </source>
</reference>